<feature type="non-terminal residue" evidence="1">
    <location>
        <position position="76"/>
    </location>
</feature>
<sequence length="76" mass="7504">MPVSEAIEKPGVDGGAAVLLHGGAWDIPPAQHEAHLLALRDALGSARGVLEKDGEALDAAAGAVASMESSGTFDAG</sequence>
<reference evidence="1" key="1">
    <citation type="submission" date="2018-05" db="EMBL/GenBank/DDBJ databases">
        <authorList>
            <person name="Lanie J.A."/>
            <person name="Ng W.-L."/>
            <person name="Kazmierczak K.M."/>
            <person name="Andrzejewski T.M."/>
            <person name="Davidsen T.M."/>
            <person name="Wayne K.J."/>
            <person name="Tettelin H."/>
            <person name="Glass J.I."/>
            <person name="Rusch D."/>
            <person name="Podicherti R."/>
            <person name="Tsui H.-C.T."/>
            <person name="Winkler M.E."/>
        </authorList>
    </citation>
    <scope>NUCLEOTIDE SEQUENCE</scope>
</reference>
<name>A0A382QNH8_9ZZZZ</name>
<gene>
    <name evidence="1" type="ORF">METZ01_LOCUS339860</name>
</gene>
<dbReference type="SUPFAM" id="SSF56235">
    <property type="entry name" value="N-terminal nucleophile aminohydrolases (Ntn hydrolases)"/>
    <property type="match status" value="1"/>
</dbReference>
<accession>A0A382QNH8</accession>
<organism evidence="1">
    <name type="scientific">marine metagenome</name>
    <dbReference type="NCBI Taxonomy" id="408172"/>
    <lineage>
        <taxon>unclassified sequences</taxon>
        <taxon>metagenomes</taxon>
        <taxon>ecological metagenomes</taxon>
    </lineage>
</organism>
<proteinExistence type="predicted"/>
<evidence type="ECO:0000313" key="1">
    <source>
        <dbReference type="EMBL" id="SVC87006.1"/>
    </source>
</evidence>
<protein>
    <submittedName>
        <fullName evidence="1">Uncharacterized protein</fullName>
    </submittedName>
</protein>
<dbReference type="InterPro" id="IPR000246">
    <property type="entry name" value="Peptidase_T2"/>
</dbReference>
<dbReference type="Pfam" id="PF01112">
    <property type="entry name" value="Asparaginase_2"/>
    <property type="match status" value="1"/>
</dbReference>
<dbReference type="EMBL" id="UINC01115745">
    <property type="protein sequence ID" value="SVC87006.1"/>
    <property type="molecule type" value="Genomic_DNA"/>
</dbReference>
<dbReference type="InterPro" id="IPR029055">
    <property type="entry name" value="Ntn_hydrolases_N"/>
</dbReference>
<dbReference type="AlphaFoldDB" id="A0A382QNH8"/>
<dbReference type="GO" id="GO:0016787">
    <property type="term" value="F:hydrolase activity"/>
    <property type="evidence" value="ECO:0007669"/>
    <property type="project" value="InterPro"/>
</dbReference>